<feature type="domain" description="VOC" evidence="1">
    <location>
        <begin position="22"/>
        <end position="147"/>
    </location>
</feature>
<dbReference type="Pfam" id="PF00903">
    <property type="entry name" value="Glyoxalase"/>
    <property type="match status" value="1"/>
</dbReference>
<dbReference type="EMBL" id="JAPDDT010000006">
    <property type="protein sequence ID" value="MCW1923941.1"/>
    <property type="molecule type" value="Genomic_DNA"/>
</dbReference>
<dbReference type="PANTHER" id="PTHR34109:SF1">
    <property type="entry name" value="VOC DOMAIN-CONTAINING PROTEIN"/>
    <property type="match status" value="1"/>
</dbReference>
<reference evidence="2 3" key="1">
    <citation type="submission" date="2022-10" db="EMBL/GenBank/DDBJ databases">
        <title>Luteolibacter arcticus strain CCTCC AB 2014275, whole genome shotgun sequencing project.</title>
        <authorList>
            <person name="Zhao G."/>
            <person name="Shen L."/>
        </authorList>
    </citation>
    <scope>NUCLEOTIDE SEQUENCE [LARGE SCALE GENOMIC DNA]</scope>
    <source>
        <strain evidence="2 3">CCTCC AB 2014275</strain>
    </source>
</reference>
<dbReference type="SUPFAM" id="SSF54593">
    <property type="entry name" value="Glyoxalase/Bleomycin resistance protein/Dihydroxybiphenyl dioxygenase"/>
    <property type="match status" value="1"/>
</dbReference>
<dbReference type="PROSITE" id="PS51819">
    <property type="entry name" value="VOC"/>
    <property type="match status" value="1"/>
</dbReference>
<dbReference type="PANTHER" id="PTHR34109">
    <property type="entry name" value="BNAUNNG04460D PROTEIN-RELATED"/>
    <property type="match status" value="1"/>
</dbReference>
<dbReference type="Gene3D" id="3.30.720.110">
    <property type="match status" value="1"/>
</dbReference>
<name>A0ABT3GKC1_9BACT</name>
<dbReference type="Proteomes" id="UP001320876">
    <property type="component" value="Unassembled WGS sequence"/>
</dbReference>
<dbReference type="InterPro" id="IPR004360">
    <property type="entry name" value="Glyas_Fos-R_dOase_dom"/>
</dbReference>
<accession>A0ABT3GKC1</accession>
<proteinExistence type="predicted"/>
<evidence type="ECO:0000313" key="2">
    <source>
        <dbReference type="EMBL" id="MCW1923941.1"/>
    </source>
</evidence>
<keyword evidence="3" id="KW-1185">Reference proteome</keyword>
<sequence>MSTTTTEKPAARKSAVKPVPEGMHTVTPHLVCAGAVEAIEFYKKAFGATEMCSLKTPDGRLMHGGIFIGDSMIMLVDEMPECGALAPGSLKGSPVTIHLQVEDADALFAQAVAAGATVKMPLADMFWGDRYGCLEDPFGHQWSIATHIEDLTPEQIQEAAKTACCGG</sequence>
<evidence type="ECO:0000259" key="1">
    <source>
        <dbReference type="PROSITE" id="PS51819"/>
    </source>
</evidence>
<evidence type="ECO:0000313" key="3">
    <source>
        <dbReference type="Proteomes" id="UP001320876"/>
    </source>
</evidence>
<organism evidence="2 3">
    <name type="scientific">Luteolibacter arcticus</name>
    <dbReference type="NCBI Taxonomy" id="1581411"/>
    <lineage>
        <taxon>Bacteria</taxon>
        <taxon>Pseudomonadati</taxon>
        <taxon>Verrucomicrobiota</taxon>
        <taxon>Verrucomicrobiia</taxon>
        <taxon>Verrucomicrobiales</taxon>
        <taxon>Verrucomicrobiaceae</taxon>
        <taxon>Luteolibacter</taxon>
    </lineage>
</organism>
<dbReference type="RefSeq" id="WP_264488047.1">
    <property type="nucleotide sequence ID" value="NZ_JAPDDT010000006.1"/>
</dbReference>
<dbReference type="Gene3D" id="3.30.720.120">
    <property type="match status" value="1"/>
</dbReference>
<dbReference type="CDD" id="cd07246">
    <property type="entry name" value="VOC_like"/>
    <property type="match status" value="1"/>
</dbReference>
<gene>
    <name evidence="2" type="ORF">OKA05_15345</name>
</gene>
<dbReference type="InterPro" id="IPR029068">
    <property type="entry name" value="Glyas_Bleomycin-R_OHBP_Dase"/>
</dbReference>
<protein>
    <submittedName>
        <fullName evidence="2">VOC family protein</fullName>
    </submittedName>
</protein>
<comment type="caution">
    <text evidence="2">The sequence shown here is derived from an EMBL/GenBank/DDBJ whole genome shotgun (WGS) entry which is preliminary data.</text>
</comment>
<dbReference type="InterPro" id="IPR037523">
    <property type="entry name" value="VOC_core"/>
</dbReference>